<evidence type="ECO:0000313" key="1">
    <source>
        <dbReference type="EMBL" id="KRL08117.1"/>
    </source>
</evidence>
<dbReference type="AlphaFoldDB" id="A0A0R1MSP8"/>
<dbReference type="Proteomes" id="UP000051448">
    <property type="component" value="Unassembled WGS sequence"/>
</dbReference>
<dbReference type="RefSeq" id="WP_057868625.1">
    <property type="nucleotide sequence ID" value="NZ_AZDX01000002.1"/>
</dbReference>
<keyword evidence="2" id="KW-1185">Reference proteome</keyword>
<dbReference type="OrthoDB" id="1425703at2"/>
<accession>A0A0R1MSP8</accession>
<dbReference type="GeneID" id="98310373"/>
<proteinExistence type="predicted"/>
<dbReference type="PATRIC" id="fig|1423759.3.peg.670"/>
<evidence type="ECO:0000313" key="2">
    <source>
        <dbReference type="Proteomes" id="UP000051448"/>
    </source>
</evidence>
<name>A0A0R1MSP8_9LACO</name>
<organism evidence="1 2">
    <name type="scientific">Liquorilactobacillus hordei DSM 19519</name>
    <dbReference type="NCBI Taxonomy" id="1423759"/>
    <lineage>
        <taxon>Bacteria</taxon>
        <taxon>Bacillati</taxon>
        <taxon>Bacillota</taxon>
        <taxon>Bacilli</taxon>
        <taxon>Lactobacillales</taxon>
        <taxon>Lactobacillaceae</taxon>
        <taxon>Liquorilactobacillus</taxon>
    </lineage>
</organism>
<dbReference type="STRING" id="1423759.FC92_GL000631"/>
<protein>
    <submittedName>
        <fullName evidence="1">Uncharacterized protein</fullName>
    </submittedName>
</protein>
<comment type="caution">
    <text evidence="1">The sequence shown here is derived from an EMBL/GenBank/DDBJ whole genome shotgun (WGS) entry which is preliminary data.</text>
</comment>
<sequence>MNDKKGGFLNQYILSNTTGILFTNKLATGMIKRIPGTVLISINQKVGFRLATKFGSKGLINLGKMVPVLGAVVGGAFDTTSTLAIASLAKKTFLEDGVAIGDGTVIDKKVLEVVPEENN</sequence>
<reference evidence="1 2" key="1">
    <citation type="journal article" date="2015" name="Genome Announc.">
        <title>Expanding the biotechnology potential of lactobacilli through comparative genomics of 213 strains and associated genera.</title>
        <authorList>
            <person name="Sun Z."/>
            <person name="Harris H.M."/>
            <person name="McCann A."/>
            <person name="Guo C."/>
            <person name="Argimon S."/>
            <person name="Zhang W."/>
            <person name="Yang X."/>
            <person name="Jeffery I.B."/>
            <person name="Cooney J.C."/>
            <person name="Kagawa T.F."/>
            <person name="Liu W."/>
            <person name="Song Y."/>
            <person name="Salvetti E."/>
            <person name="Wrobel A."/>
            <person name="Rasinkangas P."/>
            <person name="Parkhill J."/>
            <person name="Rea M.C."/>
            <person name="O'Sullivan O."/>
            <person name="Ritari J."/>
            <person name="Douillard F.P."/>
            <person name="Paul Ross R."/>
            <person name="Yang R."/>
            <person name="Briner A.E."/>
            <person name="Felis G.E."/>
            <person name="de Vos W.M."/>
            <person name="Barrangou R."/>
            <person name="Klaenhammer T.R."/>
            <person name="Caufield P.W."/>
            <person name="Cui Y."/>
            <person name="Zhang H."/>
            <person name="O'Toole P.W."/>
        </authorList>
    </citation>
    <scope>NUCLEOTIDE SEQUENCE [LARGE SCALE GENOMIC DNA]</scope>
    <source>
        <strain evidence="1 2">DSM 19519</strain>
    </source>
</reference>
<dbReference type="EMBL" id="AZDX01000002">
    <property type="protein sequence ID" value="KRL08117.1"/>
    <property type="molecule type" value="Genomic_DNA"/>
</dbReference>
<gene>
    <name evidence="1" type="ORF">FC92_GL000631</name>
</gene>